<feature type="compositionally biased region" description="Polar residues" evidence="1">
    <location>
        <begin position="1"/>
        <end position="16"/>
    </location>
</feature>
<dbReference type="OrthoDB" id="3801423at2759"/>
<reference evidence="2" key="1">
    <citation type="journal article" date="2020" name="Stud. Mycol.">
        <title>101 Dothideomycetes genomes: a test case for predicting lifestyles and emergence of pathogens.</title>
        <authorList>
            <person name="Haridas S."/>
            <person name="Albert R."/>
            <person name="Binder M."/>
            <person name="Bloem J."/>
            <person name="Labutti K."/>
            <person name="Salamov A."/>
            <person name="Andreopoulos B."/>
            <person name="Baker S."/>
            <person name="Barry K."/>
            <person name="Bills G."/>
            <person name="Bluhm B."/>
            <person name="Cannon C."/>
            <person name="Castanera R."/>
            <person name="Culley D."/>
            <person name="Daum C."/>
            <person name="Ezra D."/>
            <person name="Gonzalez J."/>
            <person name="Henrissat B."/>
            <person name="Kuo A."/>
            <person name="Liang C."/>
            <person name="Lipzen A."/>
            <person name="Lutzoni F."/>
            <person name="Magnuson J."/>
            <person name="Mondo S."/>
            <person name="Nolan M."/>
            <person name="Ohm R."/>
            <person name="Pangilinan J."/>
            <person name="Park H.-J."/>
            <person name="Ramirez L."/>
            <person name="Alfaro M."/>
            <person name="Sun H."/>
            <person name="Tritt A."/>
            <person name="Yoshinaga Y."/>
            <person name="Zwiers L.-H."/>
            <person name="Turgeon B."/>
            <person name="Goodwin S."/>
            <person name="Spatafora J."/>
            <person name="Crous P."/>
            <person name="Grigoriev I."/>
        </authorList>
    </citation>
    <scope>NUCLEOTIDE SEQUENCE</scope>
    <source>
        <strain evidence="2">CBS 207.26</strain>
    </source>
</reference>
<feature type="compositionally biased region" description="Low complexity" evidence="1">
    <location>
        <begin position="152"/>
        <end position="167"/>
    </location>
</feature>
<dbReference type="Proteomes" id="UP000800200">
    <property type="component" value="Unassembled WGS sequence"/>
</dbReference>
<proteinExistence type="predicted"/>
<dbReference type="EMBL" id="ML994611">
    <property type="protein sequence ID" value="KAF2194793.1"/>
    <property type="molecule type" value="Genomic_DNA"/>
</dbReference>
<keyword evidence="3" id="KW-1185">Reference proteome</keyword>
<evidence type="ECO:0000256" key="1">
    <source>
        <dbReference type="SAM" id="MobiDB-lite"/>
    </source>
</evidence>
<accession>A0A6A6EUW1</accession>
<organism evidence="2 3">
    <name type="scientific">Zopfia rhizophila CBS 207.26</name>
    <dbReference type="NCBI Taxonomy" id="1314779"/>
    <lineage>
        <taxon>Eukaryota</taxon>
        <taxon>Fungi</taxon>
        <taxon>Dikarya</taxon>
        <taxon>Ascomycota</taxon>
        <taxon>Pezizomycotina</taxon>
        <taxon>Dothideomycetes</taxon>
        <taxon>Dothideomycetes incertae sedis</taxon>
        <taxon>Zopfiaceae</taxon>
        <taxon>Zopfia</taxon>
    </lineage>
</organism>
<feature type="compositionally biased region" description="Polar residues" evidence="1">
    <location>
        <begin position="90"/>
        <end position="103"/>
    </location>
</feature>
<evidence type="ECO:0000313" key="2">
    <source>
        <dbReference type="EMBL" id="KAF2194793.1"/>
    </source>
</evidence>
<dbReference type="AlphaFoldDB" id="A0A6A6EUW1"/>
<feature type="compositionally biased region" description="Polar residues" evidence="1">
    <location>
        <begin position="24"/>
        <end position="38"/>
    </location>
</feature>
<feature type="compositionally biased region" description="Gly residues" evidence="1">
    <location>
        <begin position="199"/>
        <end position="212"/>
    </location>
</feature>
<protein>
    <submittedName>
        <fullName evidence="2">Uncharacterized protein</fullName>
    </submittedName>
</protein>
<name>A0A6A6EUW1_9PEZI</name>
<gene>
    <name evidence="2" type="ORF">K469DRAFT_686753</name>
</gene>
<evidence type="ECO:0000313" key="3">
    <source>
        <dbReference type="Proteomes" id="UP000800200"/>
    </source>
</evidence>
<feature type="compositionally biased region" description="Low complexity" evidence="1">
    <location>
        <begin position="117"/>
        <end position="144"/>
    </location>
</feature>
<feature type="region of interest" description="Disordered" evidence="1">
    <location>
        <begin position="1"/>
        <end position="212"/>
    </location>
</feature>
<feature type="compositionally biased region" description="Polar residues" evidence="1">
    <location>
        <begin position="49"/>
        <end position="77"/>
    </location>
</feature>
<sequence>MSSQPTRYPNPNTLDSSNERNSKDTPVNPKTSSQQTTEFDGRQRVERNPQLTSQLRSQSTPDLPSTAWNQPSTSVSRPTPLIVVTGSPEAITSQEATPSTESAPRQGRPLVSRHRSGNSSSQPPRRSSTPYSRPRSRSQPQGTRTATVTAMSSASSSPGNTSTSGPSGSYGSGSGSNPSYHLPYAPFPYPMPGNAANRGGQGNQGSNSGSGK</sequence>